<dbReference type="InterPro" id="IPR020084">
    <property type="entry name" value="NUDIX_hydrolase_CS"/>
</dbReference>
<comment type="catalytic activity">
    <reaction evidence="21">
        <text>O(6)-methyl-dGTP + H2O = O(6)-methyl-dGMP + diphosphate + H(+)</text>
        <dbReference type="Rhea" id="RHEA:67600"/>
        <dbReference type="ChEBI" id="CHEBI:15377"/>
        <dbReference type="ChEBI" id="CHEBI:15378"/>
        <dbReference type="ChEBI" id="CHEBI:33019"/>
        <dbReference type="ChEBI" id="CHEBI:169974"/>
        <dbReference type="ChEBI" id="CHEBI:169975"/>
    </reaction>
    <physiologicalReaction direction="left-to-right" evidence="21">
        <dbReference type="Rhea" id="RHEA:67601"/>
    </physiologicalReaction>
</comment>
<name>A0A165C5N8_EXIGL</name>
<comment type="cofactor">
    <cofactor evidence="1">
        <name>Mg(2+)</name>
        <dbReference type="ChEBI" id="CHEBI:18420"/>
    </cofactor>
</comment>
<dbReference type="GO" id="GO:0046872">
    <property type="term" value="F:metal ion binding"/>
    <property type="evidence" value="ECO:0007669"/>
    <property type="project" value="UniProtKB-KW"/>
</dbReference>
<evidence type="ECO:0000256" key="17">
    <source>
        <dbReference type="ARBA" id="ARBA00030682"/>
    </source>
</evidence>
<dbReference type="GO" id="GO:0042262">
    <property type="term" value="P:DNA protection"/>
    <property type="evidence" value="ECO:0007669"/>
    <property type="project" value="InterPro"/>
</dbReference>
<comment type="catalytic activity">
    <reaction evidence="11">
        <text>8-oxo-dGTP + H2O = 8-oxo-dGMP + diphosphate + H(+)</text>
        <dbReference type="Rhea" id="RHEA:31575"/>
        <dbReference type="ChEBI" id="CHEBI:15377"/>
        <dbReference type="ChEBI" id="CHEBI:15378"/>
        <dbReference type="ChEBI" id="CHEBI:33019"/>
        <dbReference type="ChEBI" id="CHEBI:63224"/>
        <dbReference type="ChEBI" id="CHEBI:77896"/>
    </reaction>
    <physiologicalReaction direction="left-to-right" evidence="11">
        <dbReference type="Rhea" id="RHEA:31576"/>
    </physiologicalReaction>
</comment>
<dbReference type="AlphaFoldDB" id="A0A165C5N8"/>
<dbReference type="EMBL" id="KV426360">
    <property type="protein sequence ID" value="KZV81866.1"/>
    <property type="molecule type" value="Genomic_DNA"/>
</dbReference>
<evidence type="ECO:0000313" key="26">
    <source>
        <dbReference type="Proteomes" id="UP000077266"/>
    </source>
</evidence>
<comment type="subunit">
    <text evidence="4">Monomer.</text>
</comment>
<evidence type="ECO:0000256" key="21">
    <source>
        <dbReference type="ARBA" id="ARBA00048894"/>
    </source>
</evidence>
<evidence type="ECO:0000256" key="15">
    <source>
        <dbReference type="ARBA" id="ARBA00029673"/>
    </source>
</evidence>
<evidence type="ECO:0000256" key="20">
    <source>
        <dbReference type="ARBA" id="ARBA00048002"/>
    </source>
</evidence>
<evidence type="ECO:0000256" key="7">
    <source>
        <dbReference type="ARBA" id="ARBA00022842"/>
    </source>
</evidence>
<comment type="subcellular location">
    <subcellularLocation>
        <location evidence="2">Nucleus</location>
    </subcellularLocation>
</comment>
<comment type="catalytic activity">
    <reaction evidence="12">
        <text>2-oxo-ATP + H2O = 2-oxo-AMP + diphosphate + H(+)</text>
        <dbReference type="Rhea" id="RHEA:67392"/>
        <dbReference type="ChEBI" id="CHEBI:15377"/>
        <dbReference type="ChEBI" id="CHEBI:15378"/>
        <dbReference type="ChEBI" id="CHEBI:33019"/>
        <dbReference type="ChEBI" id="CHEBI:71395"/>
        <dbReference type="ChEBI" id="CHEBI:172878"/>
    </reaction>
    <physiologicalReaction direction="left-to-right" evidence="12">
        <dbReference type="Rhea" id="RHEA:67393"/>
    </physiologicalReaction>
</comment>
<organism evidence="25 26">
    <name type="scientific">Exidia glandulosa HHB12029</name>
    <dbReference type="NCBI Taxonomy" id="1314781"/>
    <lineage>
        <taxon>Eukaryota</taxon>
        <taxon>Fungi</taxon>
        <taxon>Dikarya</taxon>
        <taxon>Basidiomycota</taxon>
        <taxon>Agaricomycotina</taxon>
        <taxon>Agaricomycetes</taxon>
        <taxon>Auriculariales</taxon>
        <taxon>Exidiaceae</taxon>
        <taxon>Exidia</taxon>
    </lineage>
</organism>
<comment type="similarity">
    <text evidence="3">Belongs to the Nudix hydrolase family.</text>
</comment>
<dbReference type="SUPFAM" id="SSF55811">
    <property type="entry name" value="Nudix"/>
    <property type="match status" value="1"/>
</dbReference>
<evidence type="ECO:0000256" key="10">
    <source>
        <dbReference type="ARBA" id="ARBA00024459"/>
    </source>
</evidence>
<evidence type="ECO:0000256" key="16">
    <source>
        <dbReference type="ARBA" id="ARBA00030634"/>
    </source>
</evidence>
<comment type="catalytic activity">
    <reaction evidence="22">
        <text>N(6)-methyl-dATP + H2O = N(6)-methyl-dAMP + diphosphate + H(+)</text>
        <dbReference type="Rhea" id="RHEA:67604"/>
        <dbReference type="ChEBI" id="CHEBI:15377"/>
        <dbReference type="ChEBI" id="CHEBI:15378"/>
        <dbReference type="ChEBI" id="CHEBI:33019"/>
        <dbReference type="ChEBI" id="CHEBI:169976"/>
        <dbReference type="ChEBI" id="CHEBI:172872"/>
    </reaction>
    <physiologicalReaction direction="left-to-right" evidence="22">
        <dbReference type="Rhea" id="RHEA:67605"/>
    </physiologicalReaction>
</comment>
<dbReference type="GO" id="GO:0005737">
    <property type="term" value="C:cytoplasm"/>
    <property type="evidence" value="ECO:0007669"/>
    <property type="project" value="TreeGrafter"/>
</dbReference>
<keyword evidence="6" id="KW-0378">Hydrolase</keyword>
<dbReference type="GO" id="GO:0008413">
    <property type="term" value="F:8-oxo-7,8-dihydroguanosine triphosphate pyrophosphatase activity"/>
    <property type="evidence" value="ECO:0007669"/>
    <property type="project" value="InterPro"/>
</dbReference>
<keyword evidence="7" id="KW-0460">Magnesium</keyword>
<evidence type="ECO:0000256" key="11">
    <source>
        <dbReference type="ARBA" id="ARBA00024486"/>
    </source>
</evidence>
<keyword evidence="8" id="KW-0539">Nucleus</keyword>
<accession>A0A165C5N8</accession>
<dbReference type="Gene3D" id="3.90.79.10">
    <property type="entry name" value="Nucleoside Triphosphate Pyrophosphohydrolase"/>
    <property type="match status" value="1"/>
</dbReference>
<evidence type="ECO:0000256" key="14">
    <source>
        <dbReference type="ARBA" id="ARBA00026218"/>
    </source>
</evidence>
<evidence type="ECO:0000256" key="5">
    <source>
        <dbReference type="ARBA" id="ARBA00022723"/>
    </source>
</evidence>
<dbReference type="Proteomes" id="UP000077266">
    <property type="component" value="Unassembled WGS sequence"/>
</dbReference>
<evidence type="ECO:0000256" key="8">
    <source>
        <dbReference type="ARBA" id="ARBA00023242"/>
    </source>
</evidence>
<evidence type="ECO:0000313" key="25">
    <source>
        <dbReference type="EMBL" id="KZV81866.1"/>
    </source>
</evidence>
<evidence type="ECO:0000256" key="12">
    <source>
        <dbReference type="ARBA" id="ARBA00024596"/>
    </source>
</evidence>
<dbReference type="PANTHER" id="PTHR43758">
    <property type="entry name" value="7,8-DIHYDRO-8-OXOGUANINE TRIPHOSPHATASE"/>
    <property type="match status" value="1"/>
</dbReference>
<dbReference type="InterPro" id="IPR000086">
    <property type="entry name" value="NUDIX_hydrolase_dom"/>
</dbReference>
<comment type="catalytic activity">
    <reaction evidence="10">
        <text>2-oxo-dATP + H2O = 2-oxo-dAMP + diphosphate + H(+)</text>
        <dbReference type="Rhea" id="RHEA:31583"/>
        <dbReference type="ChEBI" id="CHEBI:15377"/>
        <dbReference type="ChEBI" id="CHEBI:15378"/>
        <dbReference type="ChEBI" id="CHEBI:33019"/>
        <dbReference type="ChEBI" id="CHEBI:63212"/>
        <dbReference type="ChEBI" id="CHEBI:77897"/>
        <dbReference type="EC" id="3.6.1.56"/>
    </reaction>
    <physiologicalReaction direction="left-to-right" evidence="10">
        <dbReference type="Rhea" id="RHEA:31584"/>
    </physiologicalReaction>
</comment>
<dbReference type="STRING" id="1314781.A0A165C5N8"/>
<gene>
    <name evidence="25" type="ORF">EXIGLDRAFT_657731</name>
</gene>
<evidence type="ECO:0000256" key="9">
    <source>
        <dbReference type="ARBA" id="ARBA00024448"/>
    </source>
</evidence>
<protein>
    <recommendedName>
        <fullName evidence="14">Oxidized purine nucleoside triphosphate hydrolase</fullName>
        <ecNumber evidence="13">3.6.1.56</ecNumber>
    </recommendedName>
    <alternativeName>
        <fullName evidence="18">2-hydroxy-dATP diphosphatase</fullName>
    </alternativeName>
    <alternativeName>
        <fullName evidence="17">7,8-dihydro-8-oxoguanine triphosphatase</fullName>
    </alternativeName>
    <alternativeName>
        <fullName evidence="16">8-oxo-dGTPase</fullName>
    </alternativeName>
    <alternativeName>
        <fullName evidence="19">Methylated purine nucleoside triphosphate hydrolase</fullName>
    </alternativeName>
    <alternativeName>
        <fullName evidence="15">Nucleoside diphosphate-linked moiety X motif 1</fullName>
    </alternativeName>
</protein>
<comment type="function">
    <text evidence="23">Oxidized purine nucleoside triphosphate hydrolase which is a prominent sanitizer of the oxidized nucleotide pool. Catalyzes the hydrolysis of 2-oxo-dATP (2-hydroxy-dATP) into 2-oxo-dAMP. Also has a significant hydrolase activity toward 2-oxo-ATP, 8-oxo-dGTP and 8-oxo-dATP. Through the hydrolysis of oxidized purine nucleoside triphosphates, prevents their incorporation into DNA and the subsequent transversions A:T to C:G and G:C to T:A. Also catalyzes the hydrolysis of methylated purine nucleoside triphosphate preventing their integration into DNA. Through this antimutagenic activity protects cells from oxidative stress.</text>
</comment>
<dbReference type="InParanoid" id="A0A165C5N8"/>
<reference evidence="25 26" key="1">
    <citation type="journal article" date="2016" name="Mol. Biol. Evol.">
        <title>Comparative Genomics of Early-Diverging Mushroom-Forming Fungi Provides Insights into the Origins of Lignocellulose Decay Capabilities.</title>
        <authorList>
            <person name="Nagy L.G."/>
            <person name="Riley R."/>
            <person name="Tritt A."/>
            <person name="Adam C."/>
            <person name="Daum C."/>
            <person name="Floudas D."/>
            <person name="Sun H."/>
            <person name="Yadav J.S."/>
            <person name="Pangilinan J."/>
            <person name="Larsson K.H."/>
            <person name="Matsuura K."/>
            <person name="Barry K."/>
            <person name="Labutti K."/>
            <person name="Kuo R."/>
            <person name="Ohm R.A."/>
            <person name="Bhattacharya S.S."/>
            <person name="Shirouzu T."/>
            <person name="Yoshinaga Y."/>
            <person name="Martin F.M."/>
            <person name="Grigoriev I.V."/>
            <person name="Hibbett D.S."/>
        </authorList>
    </citation>
    <scope>NUCLEOTIDE SEQUENCE [LARGE SCALE GENOMIC DNA]</scope>
    <source>
        <strain evidence="25 26">HHB12029</strain>
    </source>
</reference>
<evidence type="ECO:0000256" key="1">
    <source>
        <dbReference type="ARBA" id="ARBA00001946"/>
    </source>
</evidence>
<dbReference type="InterPro" id="IPR003563">
    <property type="entry name" value="8ODP"/>
</dbReference>
<comment type="catalytic activity">
    <reaction evidence="20">
        <text>N(6)-methyl-ATP + H2O = N(6)-methyl-AMP + diphosphate + H(+)</text>
        <dbReference type="Rhea" id="RHEA:67608"/>
        <dbReference type="ChEBI" id="CHEBI:15377"/>
        <dbReference type="ChEBI" id="CHEBI:15378"/>
        <dbReference type="ChEBI" id="CHEBI:33019"/>
        <dbReference type="ChEBI" id="CHEBI:144842"/>
        <dbReference type="ChEBI" id="CHEBI:172873"/>
    </reaction>
    <physiologicalReaction direction="left-to-right" evidence="20">
        <dbReference type="Rhea" id="RHEA:67609"/>
    </physiologicalReaction>
</comment>
<dbReference type="PANTHER" id="PTHR43758:SF2">
    <property type="entry name" value="OXIDIZED PURINE NUCLEOSIDE TRIPHOSPHATE HYDROLASE"/>
    <property type="match status" value="1"/>
</dbReference>
<evidence type="ECO:0000256" key="19">
    <source>
        <dbReference type="ARBA" id="ARBA00032071"/>
    </source>
</evidence>
<dbReference type="PRINTS" id="PR01403">
    <property type="entry name" value="8OXTPHPHTASE"/>
</dbReference>
<dbReference type="InterPro" id="IPR015797">
    <property type="entry name" value="NUDIX_hydrolase-like_dom_sf"/>
</dbReference>
<dbReference type="PROSITE" id="PS51462">
    <property type="entry name" value="NUDIX"/>
    <property type="match status" value="1"/>
</dbReference>
<evidence type="ECO:0000259" key="24">
    <source>
        <dbReference type="PROSITE" id="PS51462"/>
    </source>
</evidence>
<dbReference type="Pfam" id="PF00293">
    <property type="entry name" value="NUDIX"/>
    <property type="match status" value="1"/>
</dbReference>
<dbReference type="CDD" id="cd03427">
    <property type="entry name" value="NUDIX_MTH1_Nudt1"/>
    <property type="match status" value="1"/>
</dbReference>
<dbReference type="GO" id="GO:0008828">
    <property type="term" value="F:dATP diphosphatase activity"/>
    <property type="evidence" value="ECO:0007669"/>
    <property type="project" value="UniProtKB-EC"/>
</dbReference>
<evidence type="ECO:0000256" key="2">
    <source>
        <dbReference type="ARBA" id="ARBA00004123"/>
    </source>
</evidence>
<dbReference type="OrthoDB" id="447842at2759"/>
<dbReference type="GO" id="GO:0005634">
    <property type="term" value="C:nucleus"/>
    <property type="evidence" value="ECO:0007669"/>
    <property type="project" value="UniProtKB-SubCell"/>
</dbReference>
<evidence type="ECO:0000256" key="18">
    <source>
        <dbReference type="ARBA" id="ARBA00031927"/>
    </source>
</evidence>
<sequence>MYNGFGGKKEPDETILEAAKRELKEESGIDAQLEHIGTLLFVVGTEAPAFDVHIFSASTYEGTPEETEEMRPQWFSYDDIPYADMWPDDIFWLPDLLAGKCFVGRADFAPPDATQGERSAGKMRRWWFGTLSGSSQ</sequence>
<evidence type="ECO:0000256" key="3">
    <source>
        <dbReference type="ARBA" id="ARBA00005582"/>
    </source>
</evidence>
<evidence type="ECO:0000256" key="13">
    <source>
        <dbReference type="ARBA" id="ARBA00026103"/>
    </source>
</evidence>
<evidence type="ECO:0000256" key="6">
    <source>
        <dbReference type="ARBA" id="ARBA00022801"/>
    </source>
</evidence>
<feature type="domain" description="Nudix hydrolase" evidence="24">
    <location>
        <begin position="1"/>
        <end position="98"/>
    </location>
</feature>
<evidence type="ECO:0000256" key="4">
    <source>
        <dbReference type="ARBA" id="ARBA00011245"/>
    </source>
</evidence>
<evidence type="ECO:0000256" key="23">
    <source>
        <dbReference type="ARBA" id="ARBA00053094"/>
    </source>
</evidence>
<dbReference type="PROSITE" id="PS00893">
    <property type="entry name" value="NUDIX_BOX"/>
    <property type="match status" value="1"/>
</dbReference>
<comment type="catalytic activity">
    <reaction evidence="9">
        <text>8-oxo-dATP + H2O = 8-oxo-dAMP + diphosphate + H(+)</text>
        <dbReference type="Rhea" id="RHEA:65396"/>
        <dbReference type="ChEBI" id="CHEBI:15377"/>
        <dbReference type="ChEBI" id="CHEBI:15378"/>
        <dbReference type="ChEBI" id="CHEBI:33019"/>
        <dbReference type="ChEBI" id="CHEBI:71361"/>
        <dbReference type="ChEBI" id="CHEBI:172871"/>
    </reaction>
    <physiologicalReaction direction="left-to-right" evidence="9">
        <dbReference type="Rhea" id="RHEA:65397"/>
    </physiologicalReaction>
</comment>
<keyword evidence="26" id="KW-1185">Reference proteome</keyword>
<keyword evidence="5" id="KW-0479">Metal-binding</keyword>
<evidence type="ECO:0000256" key="22">
    <source>
        <dbReference type="ARBA" id="ARBA00049032"/>
    </source>
</evidence>
<proteinExistence type="inferred from homology"/>
<dbReference type="EC" id="3.6.1.56" evidence="13"/>